<dbReference type="InterPro" id="IPR027417">
    <property type="entry name" value="P-loop_NTPase"/>
</dbReference>
<comment type="caution">
    <text evidence="2">The sequence shown here is derived from an EMBL/GenBank/DDBJ whole genome shotgun (WGS) entry which is preliminary data.</text>
</comment>
<dbReference type="EMBL" id="JACI01000002">
    <property type="protein sequence ID" value="OAQ13749.1"/>
    <property type="molecule type" value="Genomic_DNA"/>
</dbReference>
<feature type="domain" description="Schlafen group 3-like DNA/RNA helicase" evidence="1">
    <location>
        <begin position="214"/>
        <end position="391"/>
    </location>
</feature>
<reference evidence="2 3" key="1">
    <citation type="submission" date="2014-01" db="EMBL/GenBank/DDBJ databases">
        <authorList>
            <person name="Zuccon D."/>
        </authorList>
    </citation>
    <scope>NUCLEOTIDE SEQUENCE [LARGE SCALE GENOMIC DNA]</scope>
    <source>
        <strain evidence="2 3">Y31</strain>
    </source>
</reference>
<dbReference type="Proteomes" id="UP000078358">
    <property type="component" value="Unassembled WGS sequence"/>
</dbReference>
<proteinExistence type="predicted"/>
<dbReference type="SUPFAM" id="SSF52540">
    <property type="entry name" value="P-loop containing nucleoside triphosphate hydrolases"/>
    <property type="match status" value="1"/>
</dbReference>
<dbReference type="CDD" id="cd00009">
    <property type="entry name" value="AAA"/>
    <property type="match status" value="1"/>
</dbReference>
<dbReference type="RefSeq" id="WP_064318394.1">
    <property type="nucleotide sequence ID" value="NZ_JACI01000002.1"/>
</dbReference>
<accession>A0A179CV20</accession>
<name>A0A179CV20_BIBTR</name>
<dbReference type="Pfam" id="PF09848">
    <property type="entry name" value="SLFN-g3_helicase"/>
    <property type="match status" value="1"/>
</dbReference>
<dbReference type="Gene3D" id="3.40.50.300">
    <property type="entry name" value="P-loop containing nucleotide triphosphate hydrolases"/>
    <property type="match status" value="1"/>
</dbReference>
<organism evidence="2 3">
    <name type="scientific">Bibersteinia trehalosi Y31</name>
    <dbReference type="NCBI Taxonomy" id="1261658"/>
    <lineage>
        <taxon>Bacteria</taxon>
        <taxon>Pseudomonadati</taxon>
        <taxon>Pseudomonadota</taxon>
        <taxon>Gammaproteobacteria</taxon>
        <taxon>Pasteurellales</taxon>
        <taxon>Pasteurellaceae</taxon>
        <taxon>Bibersteinia</taxon>
    </lineage>
</organism>
<sequence>MRKINLLYLIDAESTKNQNGFNKILQLYGIEFRKDEIIGIKNLVLEFDKKHISSYKYDSFYIGYKIPQIGKEFDLLKFGKNHNINIELKSELDLDKIKKQLVRNRFYLNSIENNFFYFTFVYAGDKYTFYELSGDDFGEVALDRVLDVISSQEDNDVQDIDQYFSPSRYLVSPFNSTDKFLNSAYFLTQNQEEIKTKIYNLINSYNKEPIFISLTGTAGTGKTLLTYDIVYETINNGKKPLIIHCGKLNSGHEILKSEGWDIRGIKDFNRNITIIENYDVLFIDEAQRLYDSQFEKINNKIKEINGKVVFSFDQKQTLSNKESQLNMGSRIESLCLNNNFSLSEKIRTNKEISDFIKVLFNKKRNNIRIPSSDNIEILFFKKNKSALSYITNIDKNVWKVIQFTPSQYQKEYHEGYYLYGNETSHSVIGQEFDNVVVIIDKLFSYKSDGELIYNGGIYYNAVKMLFQNITRARQKLKLIIIDNSEIFDRCLSVFI</sequence>
<evidence type="ECO:0000313" key="3">
    <source>
        <dbReference type="Proteomes" id="UP000078358"/>
    </source>
</evidence>
<dbReference type="InterPro" id="IPR018647">
    <property type="entry name" value="SLFN_3-like_DNA/RNA_helicase"/>
</dbReference>
<dbReference type="AlphaFoldDB" id="A0A179CV20"/>
<evidence type="ECO:0000259" key="1">
    <source>
        <dbReference type="Pfam" id="PF09848"/>
    </source>
</evidence>
<gene>
    <name evidence="2" type="ORF">F480_04795</name>
</gene>
<dbReference type="PATRIC" id="fig|1261658.3.peg.951"/>
<protein>
    <recommendedName>
        <fullName evidence="1">Schlafen group 3-like DNA/RNA helicase domain-containing protein</fullName>
    </recommendedName>
</protein>
<evidence type="ECO:0000313" key="2">
    <source>
        <dbReference type="EMBL" id="OAQ13749.1"/>
    </source>
</evidence>